<protein>
    <submittedName>
        <fullName evidence="1">Uncharacterized protein</fullName>
    </submittedName>
</protein>
<organism evidence="1">
    <name type="scientific">Arundo donax</name>
    <name type="common">Giant reed</name>
    <name type="synonym">Donax arundinaceus</name>
    <dbReference type="NCBI Taxonomy" id="35708"/>
    <lineage>
        <taxon>Eukaryota</taxon>
        <taxon>Viridiplantae</taxon>
        <taxon>Streptophyta</taxon>
        <taxon>Embryophyta</taxon>
        <taxon>Tracheophyta</taxon>
        <taxon>Spermatophyta</taxon>
        <taxon>Magnoliopsida</taxon>
        <taxon>Liliopsida</taxon>
        <taxon>Poales</taxon>
        <taxon>Poaceae</taxon>
        <taxon>PACMAD clade</taxon>
        <taxon>Arundinoideae</taxon>
        <taxon>Arundineae</taxon>
        <taxon>Arundo</taxon>
    </lineage>
</organism>
<evidence type="ECO:0000313" key="1">
    <source>
        <dbReference type="EMBL" id="JAD79114.1"/>
    </source>
</evidence>
<reference evidence="1" key="1">
    <citation type="submission" date="2014-09" db="EMBL/GenBank/DDBJ databases">
        <authorList>
            <person name="Magalhaes I.L.F."/>
            <person name="Oliveira U."/>
            <person name="Santos F.R."/>
            <person name="Vidigal T.H.D.A."/>
            <person name="Brescovit A.D."/>
            <person name="Santos A.J."/>
        </authorList>
    </citation>
    <scope>NUCLEOTIDE SEQUENCE</scope>
    <source>
        <tissue evidence="1">Shoot tissue taken approximately 20 cm above the soil surface</tissue>
    </source>
</reference>
<sequence>MLIFPLYFLNLNCNAISVQFSSPCVELACMDLDITSMLLIYQWRSVS</sequence>
<dbReference type="EMBL" id="GBRH01218781">
    <property type="protein sequence ID" value="JAD79114.1"/>
    <property type="molecule type" value="Transcribed_RNA"/>
</dbReference>
<dbReference type="AlphaFoldDB" id="A0A0A9CS41"/>
<accession>A0A0A9CS41</accession>
<name>A0A0A9CS41_ARUDO</name>
<reference evidence="1" key="2">
    <citation type="journal article" date="2015" name="Data Brief">
        <title>Shoot transcriptome of the giant reed, Arundo donax.</title>
        <authorList>
            <person name="Barrero R.A."/>
            <person name="Guerrero F.D."/>
            <person name="Moolhuijzen P."/>
            <person name="Goolsby J.A."/>
            <person name="Tidwell J."/>
            <person name="Bellgard S.E."/>
            <person name="Bellgard M.I."/>
        </authorList>
    </citation>
    <scope>NUCLEOTIDE SEQUENCE</scope>
    <source>
        <tissue evidence="1">Shoot tissue taken approximately 20 cm above the soil surface</tissue>
    </source>
</reference>
<proteinExistence type="predicted"/>